<proteinExistence type="predicted"/>
<evidence type="ECO:0000313" key="2">
    <source>
        <dbReference type="Proteomes" id="UP001345963"/>
    </source>
</evidence>
<dbReference type="Proteomes" id="UP001345963">
    <property type="component" value="Unassembled WGS sequence"/>
</dbReference>
<sequence length="139" mass="15969">MHVFMDLTLCTSAQSCWKRNGPSPNCSHKVRSMELSKIMWYADTFNVLFTGTKGPCPAPEKHSHSIIPLHKTLRKAQYNQTSTVLLATTKTRLVHYIARWRSVIRHLRKRTFTAVESSGSMLYMIACYGLRCTYNVWLG</sequence>
<dbReference type="EMBL" id="JAHUTI010080172">
    <property type="protein sequence ID" value="MED6258230.1"/>
    <property type="molecule type" value="Genomic_DNA"/>
</dbReference>
<name>A0ABU7C7I9_9TELE</name>
<comment type="caution">
    <text evidence="1">The sequence shown here is derived from an EMBL/GenBank/DDBJ whole genome shotgun (WGS) entry which is preliminary data.</text>
</comment>
<protein>
    <submittedName>
        <fullName evidence="1">Uncharacterized protein</fullName>
    </submittedName>
</protein>
<reference evidence="1 2" key="1">
    <citation type="submission" date="2021-07" db="EMBL/GenBank/DDBJ databases">
        <authorList>
            <person name="Palmer J.M."/>
        </authorList>
    </citation>
    <scope>NUCLEOTIDE SEQUENCE [LARGE SCALE GENOMIC DNA]</scope>
    <source>
        <strain evidence="1 2">AT_MEX2019</strain>
        <tissue evidence="1">Muscle</tissue>
    </source>
</reference>
<accession>A0ABU7C7I9</accession>
<gene>
    <name evidence="1" type="ORF">ATANTOWER_004537</name>
</gene>
<keyword evidence="2" id="KW-1185">Reference proteome</keyword>
<organism evidence="1 2">
    <name type="scientific">Ataeniobius toweri</name>
    <dbReference type="NCBI Taxonomy" id="208326"/>
    <lineage>
        <taxon>Eukaryota</taxon>
        <taxon>Metazoa</taxon>
        <taxon>Chordata</taxon>
        <taxon>Craniata</taxon>
        <taxon>Vertebrata</taxon>
        <taxon>Euteleostomi</taxon>
        <taxon>Actinopterygii</taxon>
        <taxon>Neopterygii</taxon>
        <taxon>Teleostei</taxon>
        <taxon>Neoteleostei</taxon>
        <taxon>Acanthomorphata</taxon>
        <taxon>Ovalentaria</taxon>
        <taxon>Atherinomorphae</taxon>
        <taxon>Cyprinodontiformes</taxon>
        <taxon>Goodeidae</taxon>
        <taxon>Ataeniobius</taxon>
    </lineage>
</organism>
<evidence type="ECO:0000313" key="1">
    <source>
        <dbReference type="EMBL" id="MED6258230.1"/>
    </source>
</evidence>